<dbReference type="HOGENOM" id="CLU_1556211_0_0_1"/>
<evidence type="ECO:0000313" key="3">
    <source>
        <dbReference type="Proteomes" id="UP000054097"/>
    </source>
</evidence>
<protein>
    <submittedName>
        <fullName evidence="2">Uncharacterized protein</fullName>
    </submittedName>
</protein>
<evidence type="ECO:0000313" key="2">
    <source>
        <dbReference type="EMBL" id="KIM26524.1"/>
    </source>
</evidence>
<feature type="region of interest" description="Disordered" evidence="1">
    <location>
        <begin position="1"/>
        <end position="27"/>
    </location>
</feature>
<dbReference type="Proteomes" id="UP000054097">
    <property type="component" value="Unassembled WGS sequence"/>
</dbReference>
<dbReference type="EMBL" id="KN824305">
    <property type="protein sequence ID" value="KIM26524.1"/>
    <property type="molecule type" value="Genomic_DNA"/>
</dbReference>
<evidence type="ECO:0000256" key="1">
    <source>
        <dbReference type="SAM" id="MobiDB-lite"/>
    </source>
</evidence>
<reference evidence="2 3" key="1">
    <citation type="submission" date="2014-04" db="EMBL/GenBank/DDBJ databases">
        <authorList>
            <consortium name="DOE Joint Genome Institute"/>
            <person name="Kuo A."/>
            <person name="Zuccaro A."/>
            <person name="Kohler A."/>
            <person name="Nagy L.G."/>
            <person name="Floudas D."/>
            <person name="Copeland A."/>
            <person name="Barry K.W."/>
            <person name="Cichocki N."/>
            <person name="Veneault-Fourrey C."/>
            <person name="LaButti K."/>
            <person name="Lindquist E.A."/>
            <person name="Lipzen A."/>
            <person name="Lundell T."/>
            <person name="Morin E."/>
            <person name="Murat C."/>
            <person name="Sun H."/>
            <person name="Tunlid A."/>
            <person name="Henrissat B."/>
            <person name="Grigoriev I.V."/>
            <person name="Hibbett D.S."/>
            <person name="Martin F."/>
            <person name="Nordberg H.P."/>
            <person name="Cantor M.N."/>
            <person name="Hua S.X."/>
        </authorList>
    </citation>
    <scope>NUCLEOTIDE SEQUENCE [LARGE SCALE GENOMIC DNA]</scope>
    <source>
        <strain evidence="2 3">MAFF 305830</strain>
    </source>
</reference>
<organism evidence="2 3">
    <name type="scientific">Serendipita vermifera MAFF 305830</name>
    <dbReference type="NCBI Taxonomy" id="933852"/>
    <lineage>
        <taxon>Eukaryota</taxon>
        <taxon>Fungi</taxon>
        <taxon>Dikarya</taxon>
        <taxon>Basidiomycota</taxon>
        <taxon>Agaricomycotina</taxon>
        <taxon>Agaricomycetes</taxon>
        <taxon>Sebacinales</taxon>
        <taxon>Serendipitaceae</taxon>
        <taxon>Serendipita</taxon>
    </lineage>
</organism>
<feature type="compositionally biased region" description="Low complexity" evidence="1">
    <location>
        <begin position="15"/>
        <end position="27"/>
    </location>
</feature>
<name>A0A0C3B2W0_SERVB</name>
<dbReference type="AlphaFoldDB" id="A0A0C3B2W0"/>
<reference evidence="3" key="2">
    <citation type="submission" date="2015-01" db="EMBL/GenBank/DDBJ databases">
        <title>Evolutionary Origins and Diversification of the Mycorrhizal Mutualists.</title>
        <authorList>
            <consortium name="DOE Joint Genome Institute"/>
            <consortium name="Mycorrhizal Genomics Consortium"/>
            <person name="Kohler A."/>
            <person name="Kuo A."/>
            <person name="Nagy L.G."/>
            <person name="Floudas D."/>
            <person name="Copeland A."/>
            <person name="Barry K.W."/>
            <person name="Cichocki N."/>
            <person name="Veneault-Fourrey C."/>
            <person name="LaButti K."/>
            <person name="Lindquist E.A."/>
            <person name="Lipzen A."/>
            <person name="Lundell T."/>
            <person name="Morin E."/>
            <person name="Murat C."/>
            <person name="Riley R."/>
            <person name="Ohm R."/>
            <person name="Sun H."/>
            <person name="Tunlid A."/>
            <person name="Henrissat B."/>
            <person name="Grigoriev I.V."/>
            <person name="Hibbett D.S."/>
            <person name="Martin F."/>
        </authorList>
    </citation>
    <scope>NUCLEOTIDE SEQUENCE [LARGE SCALE GENOMIC DNA]</scope>
    <source>
        <strain evidence="3">MAFF 305830</strain>
    </source>
</reference>
<accession>A0A0C3B2W0</accession>
<keyword evidence="3" id="KW-1185">Reference proteome</keyword>
<proteinExistence type="predicted"/>
<gene>
    <name evidence="2" type="ORF">M408DRAFT_25241</name>
</gene>
<sequence>MVNGEYVESNSQYDGSNGSPGSAAGNGNGAPVAAPVMVPMPVAETRIMVAMGPPPRGHVHSLSSEIATQQMQQYVDLDGLAEDNEQQPASASAPPSFHGHVRYPEGYEHDGAPRYLHTEQPVVGSYHSSSSEGGHDEMYSYRFQQQTAMHAHPEHHAQPYPARYYHEQRVAL</sequence>